<dbReference type="SUPFAM" id="SSF52402">
    <property type="entry name" value="Adenine nucleotide alpha hydrolases-like"/>
    <property type="match status" value="1"/>
</dbReference>
<dbReference type="NCBIfam" id="TIGR02433">
    <property type="entry name" value="lysidine_TilS_C"/>
    <property type="match status" value="1"/>
</dbReference>
<dbReference type="Gene3D" id="3.40.50.620">
    <property type="entry name" value="HUPs"/>
    <property type="match status" value="1"/>
</dbReference>
<protein>
    <recommendedName>
        <fullName evidence="2">tRNA(Ile)-lysidine synthetase</fullName>
        <ecNumber evidence="2">6.3.4.19</ecNumber>
    </recommendedName>
</protein>
<dbReference type="AlphaFoldDB" id="A0A6J6NP88"/>
<dbReference type="InterPro" id="IPR012795">
    <property type="entry name" value="tRNA_Ile_lys_synt_N"/>
</dbReference>
<evidence type="ECO:0000313" key="10">
    <source>
        <dbReference type="EMBL" id="CAB4688006.1"/>
    </source>
</evidence>
<comment type="subcellular location">
    <subcellularLocation>
        <location evidence="1">Cytoplasm</location>
    </subcellularLocation>
</comment>
<dbReference type="PANTHER" id="PTHR43033:SF1">
    <property type="entry name" value="TRNA(ILE)-LYSIDINE SYNTHASE-RELATED"/>
    <property type="match status" value="1"/>
</dbReference>
<dbReference type="GO" id="GO:0032267">
    <property type="term" value="F:tRNA(Ile)-lysidine synthase activity"/>
    <property type="evidence" value="ECO:0007669"/>
    <property type="project" value="UniProtKB-EC"/>
</dbReference>
<keyword evidence="7" id="KW-0067">ATP-binding</keyword>
<dbReference type="GO" id="GO:0005524">
    <property type="term" value="F:ATP binding"/>
    <property type="evidence" value="ECO:0007669"/>
    <property type="project" value="UniProtKB-KW"/>
</dbReference>
<gene>
    <name evidence="10" type="ORF">UFOPK2399_00497</name>
</gene>
<comment type="catalytic activity">
    <reaction evidence="8">
        <text>cytidine(34) in tRNA(Ile2) + L-lysine + ATP = lysidine(34) in tRNA(Ile2) + AMP + diphosphate + H(+)</text>
        <dbReference type="Rhea" id="RHEA:43744"/>
        <dbReference type="Rhea" id="RHEA-COMP:10625"/>
        <dbReference type="Rhea" id="RHEA-COMP:10670"/>
        <dbReference type="ChEBI" id="CHEBI:15378"/>
        <dbReference type="ChEBI" id="CHEBI:30616"/>
        <dbReference type="ChEBI" id="CHEBI:32551"/>
        <dbReference type="ChEBI" id="CHEBI:33019"/>
        <dbReference type="ChEBI" id="CHEBI:82748"/>
        <dbReference type="ChEBI" id="CHEBI:83665"/>
        <dbReference type="ChEBI" id="CHEBI:456215"/>
        <dbReference type="EC" id="6.3.4.19"/>
    </reaction>
</comment>
<dbReference type="Pfam" id="PF11734">
    <property type="entry name" value="TilS_C"/>
    <property type="match status" value="1"/>
</dbReference>
<evidence type="ECO:0000256" key="3">
    <source>
        <dbReference type="ARBA" id="ARBA00022490"/>
    </source>
</evidence>
<evidence type="ECO:0000256" key="6">
    <source>
        <dbReference type="ARBA" id="ARBA00022741"/>
    </source>
</evidence>
<dbReference type="EMBL" id="CAEZXP010000001">
    <property type="protein sequence ID" value="CAB4688006.1"/>
    <property type="molecule type" value="Genomic_DNA"/>
</dbReference>
<evidence type="ECO:0000256" key="1">
    <source>
        <dbReference type="ARBA" id="ARBA00004496"/>
    </source>
</evidence>
<dbReference type="PANTHER" id="PTHR43033">
    <property type="entry name" value="TRNA(ILE)-LYSIDINE SYNTHASE-RELATED"/>
    <property type="match status" value="1"/>
</dbReference>
<dbReference type="CDD" id="cd01992">
    <property type="entry name" value="TilS_N"/>
    <property type="match status" value="1"/>
</dbReference>
<dbReference type="InterPro" id="IPR012796">
    <property type="entry name" value="Lysidine-tRNA-synth_C"/>
</dbReference>
<dbReference type="GO" id="GO:0005737">
    <property type="term" value="C:cytoplasm"/>
    <property type="evidence" value="ECO:0007669"/>
    <property type="project" value="UniProtKB-SubCell"/>
</dbReference>
<organism evidence="10">
    <name type="scientific">freshwater metagenome</name>
    <dbReference type="NCBI Taxonomy" id="449393"/>
    <lineage>
        <taxon>unclassified sequences</taxon>
        <taxon>metagenomes</taxon>
        <taxon>ecological metagenomes</taxon>
    </lineage>
</organism>
<dbReference type="GO" id="GO:0008033">
    <property type="term" value="P:tRNA processing"/>
    <property type="evidence" value="ECO:0007669"/>
    <property type="project" value="UniProtKB-KW"/>
</dbReference>
<keyword evidence="3" id="KW-0963">Cytoplasm</keyword>
<reference evidence="10" key="1">
    <citation type="submission" date="2020-05" db="EMBL/GenBank/DDBJ databases">
        <authorList>
            <person name="Chiriac C."/>
            <person name="Salcher M."/>
            <person name="Ghai R."/>
            <person name="Kavagutti S V."/>
        </authorList>
    </citation>
    <scope>NUCLEOTIDE SEQUENCE</scope>
</reference>
<keyword evidence="4" id="KW-0436">Ligase</keyword>
<evidence type="ECO:0000256" key="4">
    <source>
        <dbReference type="ARBA" id="ARBA00022598"/>
    </source>
</evidence>
<dbReference type="HAMAP" id="MF_01161">
    <property type="entry name" value="tRNA_Ile_lys_synt"/>
    <property type="match status" value="1"/>
</dbReference>
<keyword evidence="5" id="KW-0819">tRNA processing</keyword>
<accession>A0A6J6NP88</accession>
<evidence type="ECO:0000256" key="5">
    <source>
        <dbReference type="ARBA" id="ARBA00022694"/>
    </source>
</evidence>
<feature type="domain" description="Lysidine-tRNA(Ile) synthetase C-terminal" evidence="9">
    <location>
        <begin position="276"/>
        <end position="340"/>
    </location>
</feature>
<dbReference type="EC" id="6.3.4.19" evidence="2"/>
<name>A0A6J6NP88_9ZZZZ</name>
<dbReference type="InterPro" id="IPR012094">
    <property type="entry name" value="tRNA_Ile_lys_synt"/>
</dbReference>
<dbReference type="InterPro" id="IPR011063">
    <property type="entry name" value="TilS/TtcA_N"/>
</dbReference>
<evidence type="ECO:0000256" key="2">
    <source>
        <dbReference type="ARBA" id="ARBA00013267"/>
    </source>
</evidence>
<dbReference type="SUPFAM" id="SSF56037">
    <property type="entry name" value="PheT/TilS domain"/>
    <property type="match status" value="1"/>
</dbReference>
<dbReference type="SMART" id="SM00977">
    <property type="entry name" value="TilS_C"/>
    <property type="match status" value="1"/>
</dbReference>
<evidence type="ECO:0000259" key="9">
    <source>
        <dbReference type="SMART" id="SM00977"/>
    </source>
</evidence>
<proteinExistence type="inferred from homology"/>
<evidence type="ECO:0000256" key="8">
    <source>
        <dbReference type="ARBA" id="ARBA00048539"/>
    </source>
</evidence>
<dbReference type="InterPro" id="IPR014729">
    <property type="entry name" value="Rossmann-like_a/b/a_fold"/>
</dbReference>
<evidence type="ECO:0000256" key="7">
    <source>
        <dbReference type="ARBA" id="ARBA00022840"/>
    </source>
</evidence>
<sequence length="342" mass="37527">MRGSAIPTGECDTEGVDVLTRVERRIRSDALIEPGGDITCLVSGGADSTCLFFALSELGYRVQAVHVDYGLRGEESDDDAAFCASVLGATILRVRSTRATEDELRRLRYEATAGPLRATGHTASDQIETILYRLASSGRPSGIKSRREDGVVRPLLDLWREETEAFCRERGIEFRLDSSNPQTARGLIRNEILPLLERLHPAARLNLLRALDERRVMPPALAELLDAPIASKRVDLGGGVQAVREHDRVWLEQSPVALTGEVHWGGWVIASDRPGLRVRGWRPGDRLAGRSKKIQDVFVDAKIPRSDREGWPLVVHGDEVVAVPGLVDAPGVTAVRQTEVGE</sequence>
<keyword evidence="6" id="KW-0547">Nucleotide-binding</keyword>
<dbReference type="Pfam" id="PF01171">
    <property type="entry name" value="ATP_bind_3"/>
    <property type="match status" value="1"/>
</dbReference>